<name>A0A3N4HS54_ASCIM</name>
<accession>A0A3N4HS54</accession>
<keyword evidence="2" id="KW-1185">Reference proteome</keyword>
<reference evidence="1 2" key="1">
    <citation type="journal article" date="2018" name="Nat. Ecol. Evol.">
        <title>Pezizomycetes genomes reveal the molecular basis of ectomycorrhizal truffle lifestyle.</title>
        <authorList>
            <person name="Murat C."/>
            <person name="Payen T."/>
            <person name="Noel B."/>
            <person name="Kuo A."/>
            <person name="Morin E."/>
            <person name="Chen J."/>
            <person name="Kohler A."/>
            <person name="Krizsan K."/>
            <person name="Balestrini R."/>
            <person name="Da Silva C."/>
            <person name="Montanini B."/>
            <person name="Hainaut M."/>
            <person name="Levati E."/>
            <person name="Barry K.W."/>
            <person name="Belfiori B."/>
            <person name="Cichocki N."/>
            <person name="Clum A."/>
            <person name="Dockter R.B."/>
            <person name="Fauchery L."/>
            <person name="Guy J."/>
            <person name="Iotti M."/>
            <person name="Le Tacon F."/>
            <person name="Lindquist E.A."/>
            <person name="Lipzen A."/>
            <person name="Malagnac F."/>
            <person name="Mello A."/>
            <person name="Molinier V."/>
            <person name="Miyauchi S."/>
            <person name="Poulain J."/>
            <person name="Riccioni C."/>
            <person name="Rubini A."/>
            <person name="Sitrit Y."/>
            <person name="Splivallo R."/>
            <person name="Traeger S."/>
            <person name="Wang M."/>
            <person name="Zifcakova L."/>
            <person name="Wipf D."/>
            <person name="Zambonelli A."/>
            <person name="Paolocci F."/>
            <person name="Nowrousian M."/>
            <person name="Ottonello S."/>
            <person name="Baldrian P."/>
            <person name="Spatafora J.W."/>
            <person name="Henrissat B."/>
            <person name="Nagy L.G."/>
            <person name="Aury J.M."/>
            <person name="Wincker P."/>
            <person name="Grigoriev I.V."/>
            <person name="Bonfante P."/>
            <person name="Martin F.M."/>
        </authorList>
    </citation>
    <scope>NUCLEOTIDE SEQUENCE [LARGE SCALE GENOMIC DNA]</scope>
    <source>
        <strain evidence="1 2">RN42</strain>
    </source>
</reference>
<evidence type="ECO:0000313" key="2">
    <source>
        <dbReference type="Proteomes" id="UP000275078"/>
    </source>
</evidence>
<protein>
    <submittedName>
        <fullName evidence="1">Uncharacterized protein</fullName>
    </submittedName>
</protein>
<evidence type="ECO:0000313" key="1">
    <source>
        <dbReference type="EMBL" id="RPA75816.1"/>
    </source>
</evidence>
<sequence>MSDPLSMPDMPLQKDLEIKFSLPKSSAPNTAPRIPHYRIHSRCQIFPSSFTPDPRFLTPDPPPTPDLLCRIDLPPCRILNAESSLHTRSFMSNPLSIRDP</sequence>
<dbReference type="Proteomes" id="UP000275078">
    <property type="component" value="Unassembled WGS sequence"/>
</dbReference>
<organism evidence="1 2">
    <name type="scientific">Ascobolus immersus RN42</name>
    <dbReference type="NCBI Taxonomy" id="1160509"/>
    <lineage>
        <taxon>Eukaryota</taxon>
        <taxon>Fungi</taxon>
        <taxon>Dikarya</taxon>
        <taxon>Ascomycota</taxon>
        <taxon>Pezizomycotina</taxon>
        <taxon>Pezizomycetes</taxon>
        <taxon>Pezizales</taxon>
        <taxon>Ascobolaceae</taxon>
        <taxon>Ascobolus</taxon>
    </lineage>
</organism>
<dbReference type="EMBL" id="ML119756">
    <property type="protein sequence ID" value="RPA75816.1"/>
    <property type="molecule type" value="Genomic_DNA"/>
</dbReference>
<gene>
    <name evidence="1" type="ORF">BJ508DRAFT_15656</name>
</gene>
<dbReference type="AlphaFoldDB" id="A0A3N4HS54"/>
<proteinExistence type="predicted"/>